<accession>A0A4Y1R2D4</accession>
<protein>
    <submittedName>
        <fullName evidence="3">Low psii accumulation2</fullName>
    </submittedName>
</protein>
<dbReference type="InterPro" id="IPR038789">
    <property type="entry name" value="LPA2-like"/>
</dbReference>
<reference evidence="3" key="1">
    <citation type="journal article" date="2019" name="Science">
        <title>Mutation of a bHLH transcription factor allowed almond domestication.</title>
        <authorList>
            <person name="Sanchez-Perez R."/>
            <person name="Pavan S."/>
            <person name="Mazzeo R."/>
            <person name="Moldovan C."/>
            <person name="Aiese Cigliano R."/>
            <person name="Del Cueto J."/>
            <person name="Ricciardi F."/>
            <person name="Lotti C."/>
            <person name="Ricciardi L."/>
            <person name="Dicenta F."/>
            <person name="Lopez-Marques R.L."/>
            <person name="Lindberg Moller B."/>
        </authorList>
    </citation>
    <scope>NUCLEOTIDE SEQUENCE</scope>
</reference>
<dbReference type="EMBL" id="AP019298">
    <property type="protein sequence ID" value="BBG98257.1"/>
    <property type="molecule type" value="Genomic_DNA"/>
</dbReference>
<feature type="transmembrane region" description="Helical" evidence="2">
    <location>
        <begin position="146"/>
        <end position="168"/>
    </location>
</feature>
<evidence type="ECO:0000256" key="1">
    <source>
        <dbReference type="SAM" id="MobiDB-lite"/>
    </source>
</evidence>
<feature type="compositionally biased region" description="Polar residues" evidence="1">
    <location>
        <begin position="62"/>
        <end position="75"/>
    </location>
</feature>
<evidence type="ECO:0000256" key="2">
    <source>
        <dbReference type="SAM" id="Phobius"/>
    </source>
</evidence>
<keyword evidence="2" id="KW-0812">Transmembrane</keyword>
<keyword evidence="2" id="KW-0472">Membrane</keyword>
<feature type="transmembrane region" description="Helical" evidence="2">
    <location>
        <begin position="110"/>
        <end position="134"/>
    </location>
</feature>
<organism evidence="3">
    <name type="scientific">Prunus dulcis</name>
    <name type="common">Almond</name>
    <name type="synonym">Amygdalus dulcis</name>
    <dbReference type="NCBI Taxonomy" id="3755"/>
    <lineage>
        <taxon>Eukaryota</taxon>
        <taxon>Viridiplantae</taxon>
        <taxon>Streptophyta</taxon>
        <taxon>Embryophyta</taxon>
        <taxon>Tracheophyta</taxon>
        <taxon>Spermatophyta</taxon>
        <taxon>Magnoliopsida</taxon>
        <taxon>eudicotyledons</taxon>
        <taxon>Gunneridae</taxon>
        <taxon>Pentapetalae</taxon>
        <taxon>rosids</taxon>
        <taxon>fabids</taxon>
        <taxon>Rosales</taxon>
        <taxon>Rosaceae</taxon>
        <taxon>Amygdaloideae</taxon>
        <taxon>Amygdaleae</taxon>
        <taxon>Prunus</taxon>
    </lineage>
</organism>
<dbReference type="PANTHER" id="PTHR37385">
    <property type="entry name" value="PROTEIN LOW PSII ACCUMULATION 2, CHLOROPLASTIC"/>
    <property type="match status" value="1"/>
</dbReference>
<dbReference type="AlphaFoldDB" id="A0A4Y1R2D4"/>
<keyword evidence="2" id="KW-1133">Transmembrane helix</keyword>
<evidence type="ECO:0000313" key="3">
    <source>
        <dbReference type="EMBL" id="BBG98257.1"/>
    </source>
</evidence>
<gene>
    <name evidence="3" type="ORF">Prudu_007611</name>
</gene>
<feature type="region of interest" description="Disordered" evidence="1">
    <location>
        <begin position="32"/>
        <end position="80"/>
    </location>
</feature>
<dbReference type="PANTHER" id="PTHR37385:SF2">
    <property type="entry name" value="PROTEIN LPA2"/>
    <property type="match status" value="1"/>
</dbReference>
<name>A0A4Y1R2D4_PRUDU</name>
<proteinExistence type="predicted"/>
<dbReference type="GO" id="GO:0009507">
    <property type="term" value="C:chloroplast"/>
    <property type="evidence" value="ECO:0007669"/>
    <property type="project" value="TreeGrafter"/>
</dbReference>
<sequence>MSPSSFTSKPYHHLPHTHLLYFSVRTQFTVKLQTPSEPSKPKAETTQASPKKPTSAGLGFGSSPSPTMQNVTSVPNKKKRVIRRSPVEKPLLYSEEDEAKAKEMGTNESAFVLAWLGLGGVILAQGLLLAASGFLPEEWDKFFVKYLYPSFTPTVGLFVAGSVAYGVLKYLQNEELKVTGRPLDLTCVPGPIEENPHVLMVYPVTGLSRSRENPYIIYCTHQSFLELERSRLSRATFILSSLVGSDEVKVLAWVRRSDHIACTAALTSKGNPCVGTLPSPTMILPRMQGVPLACECDRKDDVVRLPHPRPSRKVKGEAYLY</sequence>